<dbReference type="AlphaFoldDB" id="A0A6A4H890"/>
<keyword evidence="2" id="KW-1185">Reference proteome</keyword>
<name>A0A6A4H890_9AGAR</name>
<protein>
    <submittedName>
        <fullName evidence="1">Uncharacterized protein</fullName>
    </submittedName>
</protein>
<accession>A0A6A4H890</accession>
<sequence>MDSPDVPDTNAESPKDLPEIKIPSHFVKVDLPHCDTRLFGTVFQTPHHNQALGKHAKGNKAVLFLRVPHSLHHDPETLDHLIKLRDHLYGPDNEHRAGKGGIAIEQYKWLINLSSGDQAYPFGNTFQTQRMMEFVGTNHKLCGPGLKEDHDIYREFLKLNVASAKFAAPEAINEENTKESQEENPTQLACKQRMSTWEIVAKEVSDTEPAQEPVLHASVHRKFDNLIQLQKTNGPTLREVDDVGAADMVELLSGWEQKSLTFGRA</sequence>
<evidence type="ECO:0000313" key="2">
    <source>
        <dbReference type="Proteomes" id="UP000799118"/>
    </source>
</evidence>
<gene>
    <name evidence="1" type="ORF">BT96DRAFT_943805</name>
</gene>
<evidence type="ECO:0000313" key="1">
    <source>
        <dbReference type="EMBL" id="KAE9393544.1"/>
    </source>
</evidence>
<proteinExistence type="predicted"/>
<dbReference type="EMBL" id="ML769569">
    <property type="protein sequence ID" value="KAE9393544.1"/>
    <property type="molecule type" value="Genomic_DNA"/>
</dbReference>
<reference evidence="1" key="1">
    <citation type="journal article" date="2019" name="Environ. Microbiol.">
        <title>Fungal ecological strategies reflected in gene transcription - a case study of two litter decomposers.</title>
        <authorList>
            <person name="Barbi F."/>
            <person name="Kohler A."/>
            <person name="Barry K."/>
            <person name="Baskaran P."/>
            <person name="Daum C."/>
            <person name="Fauchery L."/>
            <person name="Ihrmark K."/>
            <person name="Kuo A."/>
            <person name="LaButti K."/>
            <person name="Lipzen A."/>
            <person name="Morin E."/>
            <person name="Grigoriev I.V."/>
            <person name="Henrissat B."/>
            <person name="Lindahl B."/>
            <person name="Martin F."/>
        </authorList>
    </citation>
    <scope>NUCLEOTIDE SEQUENCE</scope>
    <source>
        <strain evidence="1">JB14</strain>
    </source>
</reference>
<organism evidence="1 2">
    <name type="scientific">Gymnopus androsaceus JB14</name>
    <dbReference type="NCBI Taxonomy" id="1447944"/>
    <lineage>
        <taxon>Eukaryota</taxon>
        <taxon>Fungi</taxon>
        <taxon>Dikarya</taxon>
        <taxon>Basidiomycota</taxon>
        <taxon>Agaricomycotina</taxon>
        <taxon>Agaricomycetes</taxon>
        <taxon>Agaricomycetidae</taxon>
        <taxon>Agaricales</taxon>
        <taxon>Marasmiineae</taxon>
        <taxon>Omphalotaceae</taxon>
        <taxon>Gymnopus</taxon>
    </lineage>
</organism>
<dbReference type="Proteomes" id="UP000799118">
    <property type="component" value="Unassembled WGS sequence"/>
</dbReference>